<evidence type="ECO:0000256" key="5">
    <source>
        <dbReference type="ARBA" id="ARBA00023187"/>
    </source>
</evidence>
<dbReference type="Gene3D" id="1.25.10.10">
    <property type="entry name" value="Leucine-rich Repeat Variant"/>
    <property type="match status" value="1"/>
</dbReference>
<evidence type="ECO:0000256" key="8">
    <source>
        <dbReference type="SAM" id="MobiDB-lite"/>
    </source>
</evidence>
<dbReference type="GO" id="GO:0030628">
    <property type="term" value="F:pre-mRNA 3'-splice site binding"/>
    <property type="evidence" value="ECO:0007669"/>
    <property type="project" value="UniProtKB-UniRule"/>
</dbReference>
<dbReference type="OrthoDB" id="249612at2759"/>
<protein>
    <recommendedName>
        <fullName evidence="7">Pre-mRNA-splicing factor SLU7</fullName>
    </recommendedName>
</protein>
<dbReference type="SUPFAM" id="SSF48371">
    <property type="entry name" value="ARM repeat"/>
    <property type="match status" value="1"/>
</dbReference>
<feature type="compositionally biased region" description="Low complexity" evidence="8">
    <location>
        <begin position="1155"/>
        <end position="1168"/>
    </location>
</feature>
<evidence type="ECO:0000256" key="3">
    <source>
        <dbReference type="ARBA" id="ARBA00022664"/>
    </source>
</evidence>
<dbReference type="PANTHER" id="PTHR12942">
    <property type="entry name" value="STEP II SPLICING FACTOR SLU7"/>
    <property type="match status" value="1"/>
</dbReference>
<evidence type="ECO:0000313" key="11">
    <source>
        <dbReference type="Proteomes" id="UP000265515"/>
    </source>
</evidence>
<feature type="compositionally biased region" description="Basic and acidic residues" evidence="8">
    <location>
        <begin position="801"/>
        <end position="811"/>
    </location>
</feature>
<dbReference type="InterPro" id="IPR021715">
    <property type="entry name" value="Slu7_dom"/>
</dbReference>
<dbReference type="GO" id="GO:0005681">
    <property type="term" value="C:spliceosomal complex"/>
    <property type="evidence" value="ECO:0007669"/>
    <property type="project" value="UniProtKB-UniRule"/>
</dbReference>
<feature type="region of interest" description="Disordered" evidence="8">
    <location>
        <begin position="998"/>
        <end position="1308"/>
    </location>
</feature>
<feature type="compositionally biased region" description="Polar residues" evidence="8">
    <location>
        <begin position="181"/>
        <end position="194"/>
    </location>
</feature>
<feature type="compositionally biased region" description="Pro residues" evidence="8">
    <location>
        <begin position="845"/>
        <end position="858"/>
    </location>
</feature>
<feature type="compositionally biased region" description="Gly residues" evidence="8">
    <location>
        <begin position="724"/>
        <end position="738"/>
    </location>
</feature>
<evidence type="ECO:0000259" key="9">
    <source>
        <dbReference type="Pfam" id="PF11708"/>
    </source>
</evidence>
<comment type="function">
    <text evidence="7">Involved in pre-mRNA splicing.</text>
</comment>
<feature type="region of interest" description="Disordered" evidence="8">
    <location>
        <begin position="176"/>
        <end position="215"/>
    </location>
</feature>
<feature type="compositionally biased region" description="Low complexity" evidence="8">
    <location>
        <begin position="930"/>
        <end position="946"/>
    </location>
</feature>
<feature type="compositionally biased region" description="Polar residues" evidence="8">
    <location>
        <begin position="617"/>
        <end position="631"/>
    </location>
</feature>
<feature type="region of interest" description="Disordered" evidence="8">
    <location>
        <begin position="677"/>
        <end position="702"/>
    </location>
</feature>
<evidence type="ECO:0000256" key="4">
    <source>
        <dbReference type="ARBA" id="ARBA00022728"/>
    </source>
</evidence>
<feature type="compositionally biased region" description="Basic and acidic residues" evidence="8">
    <location>
        <begin position="1297"/>
        <end position="1308"/>
    </location>
</feature>
<sequence length="1566" mass="168533">MATASAAFKSREDHRKQMELEEARKAGLAPAELDEDGREINPHIPQYMSSAPWYLNAQRPSLKHQRKWKSDPNYTKDWYDRGAKTFKAEKFRKGACTNCGAMTHTAKLCMERPRKIGARWTNTHIAADEKIEVFELDYDGKRDRWNGYDASTYGRVIDTFMKREEARQRYVKEQELKKKFSSNPSTTATPSLASAVSGGGSNTTSSPNKSGSSNCSGGVDISVSAAAQRVGAATAAVVGSSLTDDRKELVKRVAGIDLDEDSSDSDQEVMQDEARVDESKQMDFAKVEKRVRTTGGGSTGTVRNLRIREDTAKYLINLDVHSAHYDPKTRSMREDPNPDGDPNEKFYAGDNVYRNNGQALEFKRLNVHAWEAFEKGQDIHLQGAPSQAELLFKEFNVKKEKLKQLTKKSILERYGNAADNDRLPDALLLGQTERCTEYDRAGRVIKGQDKSIPKSKYEEDVLINNHTTVWGSWWCPSKGWGYKCCKQTYRNSYCTGQAGLALAESANNNYVPASTTNQISHLTQTKDATLANHHSSSAVPTLAANRGNGSIVGGSSKSLRPPPEQCTGNISQPHSTHGDADTITVTMPTTLPSSEKRDDEDNINDNGDNLKIRGPNHSYNQGDDQSTRSQTQCGRCGVGNPCDQDPVVLAECEFVPPRAAIESSTNAKFDNRKLRQALQEEEERESEDEGGGLPPPATAAAAAYSIAAAERRGGGGGGVHYGGGGGGEGVENGGGGGIARMTSAPGGGKTPRAEAALMLPDATWLDDVTTQKEDGNQGDNDEESPAFRSVHIGERGGALVRDGHDQKEKDGSNQGQDSDYPSTGASSLPVRNATTAPAKLLTPAFPSPPDPSSPPSPPSAVSTPADSTRPLSATTLNPFPPPIPANPSAGSNFHAPSIGSLPSDPGGGGQTPASPSPAVTPTTPRPPPNASTTPPAIATPRTSPPSKIAGILKNVQNIADRRAAHPTLGRPLSYQEKLLHKIDPSSVVSTPLSLDVQALQSGKRRLSPHLSPPSEDENSPATPRHRPPASARRAADTDAVDSLPTPRKGSYTSRPGLLSPTKSGPRQGSKTGDEDVTPGQRDDKRSVEDLSSTTASSLPATAVNAENAAESPEQSKGQTATRHASLPTAIPMRISPPPITLPEADEILARAGVNTTTTTTTTTSPPSTLLSFKQRSAKVETPRTDSPKLGESSDPLSASGDGGAPAASAIAGGQDVDGGPHKEDGGGKWPATPSAETEQNSEKGQGRRVSISTELGVAEREGRGGDHKRGSSRLGHWTAARLGMGQAASAKRRPKEKGKDKASAADQKDARITDRIIKSTSYLHLDEMTLPVGQIEMKVQRSAGGQAAQMAAVDLSRPEDYINLGIREAQTIMKSYYMIDLHNLCTLVWQLDRGTRSATVAEEAKWMTEIMIVIFIGSKPAQRYLGRHHILPILMTKACSVRDDVQIRTAALEVVAISCRDCRLNQERLREGGCIRKFGALLSDLEEEVRKRAAMGMFFLLYNNSANQNRALGIMELEEHLRLIAVSDDWGKWKRNFAKDLMELLDFHIPESSTGPDDTITPALPP</sequence>
<dbReference type="InterPro" id="IPR016024">
    <property type="entry name" value="ARM-type_fold"/>
</dbReference>
<dbReference type="GO" id="GO:0000398">
    <property type="term" value="P:mRNA splicing, via spliceosome"/>
    <property type="evidence" value="ECO:0007669"/>
    <property type="project" value="UniProtKB-UniRule"/>
</dbReference>
<reference evidence="10 11" key="1">
    <citation type="journal article" date="2018" name="Cell">
        <title>The Chara Genome: Secondary Complexity and Implications for Plant Terrestrialization.</title>
        <authorList>
            <person name="Nishiyama T."/>
            <person name="Sakayama H."/>
            <person name="Vries J.D."/>
            <person name="Buschmann H."/>
            <person name="Saint-Marcoux D."/>
            <person name="Ullrich K.K."/>
            <person name="Haas F.B."/>
            <person name="Vanderstraeten L."/>
            <person name="Becker D."/>
            <person name="Lang D."/>
            <person name="Vosolsobe S."/>
            <person name="Rombauts S."/>
            <person name="Wilhelmsson P.K.I."/>
            <person name="Janitza P."/>
            <person name="Kern R."/>
            <person name="Heyl A."/>
            <person name="Rumpler F."/>
            <person name="Villalobos L.I.A.C."/>
            <person name="Clay J.M."/>
            <person name="Skokan R."/>
            <person name="Toyoda A."/>
            <person name="Suzuki Y."/>
            <person name="Kagoshima H."/>
            <person name="Schijlen E."/>
            <person name="Tajeshwar N."/>
            <person name="Catarino B."/>
            <person name="Hetherington A.J."/>
            <person name="Saltykova A."/>
            <person name="Bonnot C."/>
            <person name="Breuninger H."/>
            <person name="Symeonidi A."/>
            <person name="Radhakrishnan G.V."/>
            <person name="Van Nieuwerburgh F."/>
            <person name="Deforce D."/>
            <person name="Chang C."/>
            <person name="Karol K.G."/>
            <person name="Hedrich R."/>
            <person name="Ulvskov P."/>
            <person name="Glockner G."/>
            <person name="Delwiche C.F."/>
            <person name="Petrasek J."/>
            <person name="Van de Peer Y."/>
            <person name="Friml J."/>
            <person name="Beilby M."/>
            <person name="Dolan L."/>
            <person name="Kohara Y."/>
            <person name="Sugano S."/>
            <person name="Fujiyama A."/>
            <person name="Delaux P.-M."/>
            <person name="Quint M."/>
            <person name="TheiBen G."/>
            <person name="Hagemann M."/>
            <person name="Harholt J."/>
            <person name="Dunand C."/>
            <person name="Zachgo S."/>
            <person name="Langdale J."/>
            <person name="Maumus F."/>
            <person name="Straeten D.V.D."/>
            <person name="Gould S.B."/>
            <person name="Rensing S.A."/>
        </authorList>
    </citation>
    <scope>NUCLEOTIDE SEQUENCE [LARGE SCALE GENOMIC DNA]</scope>
    <source>
        <strain evidence="10 11">S276</strain>
    </source>
</reference>
<comment type="caution">
    <text evidence="10">The sequence shown here is derived from an EMBL/GenBank/DDBJ whole genome shotgun (WGS) entry which is preliminary data.</text>
</comment>
<dbReference type="Proteomes" id="UP000265515">
    <property type="component" value="Unassembled WGS sequence"/>
</dbReference>
<proteinExistence type="inferred from homology"/>
<feature type="compositionally biased region" description="Basic and acidic residues" evidence="8">
    <location>
        <begin position="1257"/>
        <end position="1269"/>
    </location>
</feature>
<feature type="compositionally biased region" description="Polar residues" evidence="8">
    <location>
        <begin position="812"/>
        <end position="826"/>
    </location>
</feature>
<feature type="region of interest" description="Disordered" evidence="8">
    <location>
        <begin position="553"/>
        <end position="631"/>
    </location>
</feature>
<dbReference type="EMBL" id="BFEA01000932">
    <property type="protein sequence ID" value="GBG91669.1"/>
    <property type="molecule type" value="Genomic_DNA"/>
</dbReference>
<feature type="domain" description="Pre-mRNA-splicing factor SLU7" evidence="9">
    <location>
        <begin position="136"/>
        <end position="472"/>
    </location>
</feature>
<evidence type="ECO:0000256" key="6">
    <source>
        <dbReference type="ARBA" id="ARBA00023242"/>
    </source>
</evidence>
<feature type="compositionally biased region" description="Basic and acidic residues" evidence="8">
    <location>
        <begin position="1177"/>
        <end position="1188"/>
    </location>
</feature>
<dbReference type="Gramene" id="GBG91669">
    <property type="protein sequence ID" value="GBG91669"/>
    <property type="gene ID" value="CBR_g52748"/>
</dbReference>
<feature type="region of interest" description="Disordered" evidence="8">
    <location>
        <begin position="258"/>
        <end position="277"/>
    </location>
</feature>
<dbReference type="InterPro" id="IPR039974">
    <property type="entry name" value="Splicing_factor_SLU7"/>
</dbReference>
<feature type="compositionally biased region" description="Low complexity" evidence="8">
    <location>
        <begin position="1090"/>
        <end position="1102"/>
    </location>
</feature>
<keyword evidence="3 7" id="KW-0507">mRNA processing</keyword>
<gene>
    <name evidence="10" type="ORF">CBR_g52748</name>
</gene>
<feature type="region of interest" description="Disordered" evidence="8">
    <location>
        <begin position="22"/>
        <end position="42"/>
    </location>
</feature>
<comment type="similarity">
    <text evidence="2 7">Belongs to the SLU7 family.</text>
</comment>
<feature type="compositionally biased region" description="Polar residues" evidence="8">
    <location>
        <begin position="1060"/>
        <end position="1070"/>
    </location>
</feature>
<comment type="subcellular location">
    <subcellularLocation>
        <location evidence="1 7">Nucleus</location>
    </subcellularLocation>
</comment>
<feature type="compositionally biased region" description="Low complexity" evidence="8">
    <location>
        <begin position="859"/>
        <end position="868"/>
    </location>
</feature>
<feature type="compositionally biased region" description="Polar residues" evidence="8">
    <location>
        <begin position="566"/>
        <end position="575"/>
    </location>
</feature>
<evidence type="ECO:0000256" key="2">
    <source>
        <dbReference type="ARBA" id="ARBA00007203"/>
    </source>
</evidence>
<evidence type="ECO:0000256" key="1">
    <source>
        <dbReference type="ARBA" id="ARBA00004123"/>
    </source>
</evidence>
<evidence type="ECO:0000256" key="7">
    <source>
        <dbReference type="RuleBase" id="RU367071"/>
    </source>
</evidence>
<feature type="compositionally biased region" description="Polar residues" evidence="8">
    <location>
        <begin position="1112"/>
        <end position="1122"/>
    </location>
</feature>
<keyword evidence="11" id="KW-1185">Reference proteome</keyword>
<evidence type="ECO:0000313" key="10">
    <source>
        <dbReference type="EMBL" id="GBG91669.1"/>
    </source>
</evidence>
<keyword evidence="6 7" id="KW-0539">Nucleus</keyword>
<feature type="compositionally biased region" description="Acidic residues" evidence="8">
    <location>
        <begin position="679"/>
        <end position="690"/>
    </location>
</feature>
<feature type="compositionally biased region" description="Low complexity" evidence="8">
    <location>
        <begin position="833"/>
        <end position="844"/>
    </location>
</feature>
<dbReference type="Pfam" id="PF11708">
    <property type="entry name" value="Slu7"/>
    <property type="match status" value="1"/>
</dbReference>
<feature type="compositionally biased region" description="Low complexity" evidence="8">
    <location>
        <begin position="202"/>
        <end position="215"/>
    </location>
</feature>
<feature type="compositionally biased region" description="Polar residues" evidence="8">
    <location>
        <begin position="583"/>
        <end position="593"/>
    </location>
</feature>
<keyword evidence="5 7" id="KW-0508">mRNA splicing</keyword>
<accession>A0A388MB39</accession>
<feature type="compositionally biased region" description="Low complexity" evidence="8">
    <location>
        <begin position="911"/>
        <end position="922"/>
    </location>
</feature>
<dbReference type="STRING" id="69332.A0A388MB39"/>
<feature type="compositionally biased region" description="Acidic residues" evidence="8">
    <location>
        <begin position="258"/>
        <end position="271"/>
    </location>
</feature>
<comment type="subunit">
    <text evidence="7">Associated with the spliceosome.</text>
</comment>
<feature type="region of interest" description="Disordered" evidence="8">
    <location>
        <begin position="724"/>
        <end position="948"/>
    </location>
</feature>
<keyword evidence="4 7" id="KW-0747">Spliceosome</keyword>
<dbReference type="PANTHER" id="PTHR12942:SF2">
    <property type="entry name" value="PRE-MRNA-SPLICING FACTOR SLU7"/>
    <property type="match status" value="1"/>
</dbReference>
<dbReference type="InterPro" id="IPR011989">
    <property type="entry name" value="ARM-like"/>
</dbReference>
<feature type="compositionally biased region" description="Low complexity" evidence="8">
    <location>
        <begin position="1204"/>
        <end position="1213"/>
    </location>
</feature>
<organism evidence="10 11">
    <name type="scientific">Chara braunii</name>
    <name type="common">Braun's stonewort</name>
    <dbReference type="NCBI Taxonomy" id="69332"/>
    <lineage>
        <taxon>Eukaryota</taxon>
        <taxon>Viridiplantae</taxon>
        <taxon>Streptophyta</taxon>
        <taxon>Charophyceae</taxon>
        <taxon>Charales</taxon>
        <taxon>Characeae</taxon>
        <taxon>Chara</taxon>
    </lineage>
</organism>
<name>A0A388MB39_CHABU</name>